<feature type="compositionally biased region" description="Basic and acidic residues" evidence="1">
    <location>
        <begin position="573"/>
        <end position="586"/>
    </location>
</feature>
<keyword evidence="2" id="KW-1133">Transmembrane helix</keyword>
<feature type="region of interest" description="Disordered" evidence="1">
    <location>
        <begin position="759"/>
        <end position="797"/>
    </location>
</feature>
<dbReference type="EMBL" id="MU007037">
    <property type="protein sequence ID" value="KAF2430613.1"/>
    <property type="molecule type" value="Genomic_DNA"/>
</dbReference>
<organism evidence="3 4">
    <name type="scientific">Tothia fuscella</name>
    <dbReference type="NCBI Taxonomy" id="1048955"/>
    <lineage>
        <taxon>Eukaryota</taxon>
        <taxon>Fungi</taxon>
        <taxon>Dikarya</taxon>
        <taxon>Ascomycota</taxon>
        <taxon>Pezizomycotina</taxon>
        <taxon>Dothideomycetes</taxon>
        <taxon>Pleosporomycetidae</taxon>
        <taxon>Venturiales</taxon>
        <taxon>Cylindrosympodiaceae</taxon>
        <taxon>Tothia</taxon>
    </lineage>
</organism>
<feature type="transmembrane region" description="Helical" evidence="2">
    <location>
        <begin position="363"/>
        <end position="383"/>
    </location>
</feature>
<evidence type="ECO:0000256" key="1">
    <source>
        <dbReference type="SAM" id="MobiDB-lite"/>
    </source>
</evidence>
<feature type="compositionally biased region" description="Polar residues" evidence="1">
    <location>
        <begin position="651"/>
        <end position="670"/>
    </location>
</feature>
<feature type="transmembrane region" description="Helical" evidence="2">
    <location>
        <begin position="109"/>
        <end position="129"/>
    </location>
</feature>
<feature type="compositionally biased region" description="Basic and acidic residues" evidence="1">
    <location>
        <begin position="430"/>
        <end position="439"/>
    </location>
</feature>
<feature type="region of interest" description="Disordered" evidence="1">
    <location>
        <begin position="430"/>
        <end position="459"/>
    </location>
</feature>
<accession>A0A9P4TZ75</accession>
<feature type="transmembrane region" description="Helical" evidence="2">
    <location>
        <begin position="403"/>
        <end position="424"/>
    </location>
</feature>
<feature type="region of interest" description="Disordered" evidence="1">
    <location>
        <begin position="506"/>
        <end position="549"/>
    </location>
</feature>
<evidence type="ECO:0000313" key="4">
    <source>
        <dbReference type="Proteomes" id="UP000800235"/>
    </source>
</evidence>
<dbReference type="AlphaFoldDB" id="A0A9P4TZ75"/>
<protein>
    <submittedName>
        <fullName evidence="3">Uncharacterized protein</fullName>
    </submittedName>
</protein>
<comment type="caution">
    <text evidence="3">The sequence shown here is derived from an EMBL/GenBank/DDBJ whole genome shotgun (WGS) entry which is preliminary data.</text>
</comment>
<keyword evidence="2" id="KW-0472">Membrane</keyword>
<keyword evidence="4" id="KW-1185">Reference proteome</keyword>
<feature type="region of interest" description="Disordered" evidence="1">
    <location>
        <begin position="573"/>
        <end position="608"/>
    </location>
</feature>
<evidence type="ECO:0000313" key="3">
    <source>
        <dbReference type="EMBL" id="KAF2430613.1"/>
    </source>
</evidence>
<feature type="compositionally biased region" description="Polar residues" evidence="1">
    <location>
        <begin position="765"/>
        <end position="786"/>
    </location>
</feature>
<proteinExistence type="predicted"/>
<gene>
    <name evidence="3" type="ORF">EJ08DRAFT_649430</name>
</gene>
<evidence type="ECO:0000256" key="2">
    <source>
        <dbReference type="SAM" id="Phobius"/>
    </source>
</evidence>
<reference evidence="3" key="1">
    <citation type="journal article" date="2020" name="Stud. Mycol.">
        <title>101 Dothideomycetes genomes: a test case for predicting lifestyles and emergence of pathogens.</title>
        <authorList>
            <person name="Haridas S."/>
            <person name="Albert R."/>
            <person name="Binder M."/>
            <person name="Bloem J."/>
            <person name="Labutti K."/>
            <person name="Salamov A."/>
            <person name="Andreopoulos B."/>
            <person name="Baker S."/>
            <person name="Barry K."/>
            <person name="Bills G."/>
            <person name="Bluhm B."/>
            <person name="Cannon C."/>
            <person name="Castanera R."/>
            <person name="Culley D."/>
            <person name="Daum C."/>
            <person name="Ezra D."/>
            <person name="Gonzalez J."/>
            <person name="Henrissat B."/>
            <person name="Kuo A."/>
            <person name="Liang C."/>
            <person name="Lipzen A."/>
            <person name="Lutzoni F."/>
            <person name="Magnuson J."/>
            <person name="Mondo S."/>
            <person name="Nolan M."/>
            <person name="Ohm R."/>
            <person name="Pangilinan J."/>
            <person name="Park H.-J."/>
            <person name="Ramirez L."/>
            <person name="Alfaro M."/>
            <person name="Sun H."/>
            <person name="Tritt A."/>
            <person name="Yoshinaga Y."/>
            <person name="Zwiers L.-H."/>
            <person name="Turgeon B."/>
            <person name="Goodwin S."/>
            <person name="Spatafora J."/>
            <person name="Crous P."/>
            <person name="Grigoriev I."/>
        </authorList>
    </citation>
    <scope>NUCLEOTIDE SEQUENCE</scope>
    <source>
        <strain evidence="3">CBS 130266</strain>
    </source>
</reference>
<feature type="compositionally biased region" description="Basic and acidic residues" evidence="1">
    <location>
        <begin position="682"/>
        <end position="697"/>
    </location>
</feature>
<dbReference type="OrthoDB" id="5154014at2759"/>
<name>A0A9P4TZ75_9PEZI</name>
<keyword evidence="2" id="KW-0812">Transmembrane</keyword>
<sequence>MVEQDLENQPVTGLVQPRIPVEEEAHGNPPARSSLPVKERVKERILRALSIRINVKLEPEDGYTTYSFNSLSKPLAVEDPFLGSRVLIASRLIFRGLVLIWAFQGLLSAVTLEGFGVLIWLLTPIAFMLGRKKIYQIRGVAVPTLKNLWSFYKYPQWFWEKVGTRILLRSRTSRIWWIVYLLISDLNEFEQNFLNAWMLQDVHITASDATAQSADEEESNAGVRVNTEIGCRSLRPRTPVLIYVHEEPLEIPILFQDISNTELLKQLKMFYRYLKIKRGLAELVIPRKLMKIDCVEVDPNTDTPGTALDSLKCGRNMVTFYNPTKATKRSRKLAEHVELLRGGNRYQALEFVRGLNRAAMGGIILMPPLLSLIFITIWLSVFLHKKDGKLPAGVNLHNVIESGFAIASFMVTAGGFIIALTAFLETKETEKDKGKELSTKGRMVSGEDNGPSGEVGQGRYDAWGAGSSGSYNNFDNDHSYSRGLGKAPRSIRKRFSSIKIFRRYSSDGYGSDSRGHPHNGRQIPRASPANDRITKGKGRAGAGPSPSPLAGMMNTLKHKIAGASIDRRKSDLHLAGKSDGPMDRPHTRPTIGCENETLPSGFGKTSVDVEKPRKTYHPTSANGYYLISANGAAPSGKPRQTTIRELVQPTTPFSQPTIGHTQLSDLSTTPEPKIGASVPTEARSRERVIAKPDEKHGKFTHQRSRSENGDTRNRMTHEKLAHGRRKSADCILVRPITDKAIPCFQGIDIPTATTTIPPASTNTSLSSINNVTSQPPARTMGASSPAQVVGEKPASTN</sequence>
<dbReference type="Proteomes" id="UP000800235">
    <property type="component" value="Unassembled WGS sequence"/>
</dbReference>
<feature type="region of interest" description="Disordered" evidence="1">
    <location>
        <begin position="651"/>
        <end position="722"/>
    </location>
</feature>
<feature type="compositionally biased region" description="Basic and acidic residues" evidence="1">
    <location>
        <begin position="704"/>
        <end position="721"/>
    </location>
</feature>